<dbReference type="EMBL" id="HACM01000107">
    <property type="protein sequence ID" value="CRZ00549.1"/>
    <property type="molecule type" value="Transcribed_RNA"/>
</dbReference>
<dbReference type="AlphaFoldDB" id="A0A0H5QY87"/>
<dbReference type="InterPro" id="IPR027267">
    <property type="entry name" value="AH/BAR_dom_sf"/>
</dbReference>
<feature type="non-terminal residue" evidence="1">
    <location>
        <position position="1"/>
    </location>
</feature>
<name>A0A0H5QY87_9EUKA</name>
<reference evidence="1" key="1">
    <citation type="submission" date="2015-04" db="EMBL/GenBank/DDBJ databases">
        <title>The genome sequence of the plant pathogenic Rhizarian Plasmodiophora brassicae reveals insights in its biotrophic life cycle and the origin of chitin synthesis.</title>
        <authorList>
            <person name="Schwelm A."/>
            <person name="Fogelqvist J."/>
            <person name="Knaust A."/>
            <person name="Julke S."/>
            <person name="Lilja T."/>
            <person name="Dhandapani V."/>
            <person name="Bonilla-Rosso G."/>
            <person name="Karlsson M."/>
            <person name="Shevchenko A."/>
            <person name="Choi S.R."/>
            <person name="Kim H.G."/>
            <person name="Park J.Y."/>
            <person name="Lim Y.P."/>
            <person name="Ludwig-Muller J."/>
            <person name="Dixelius C."/>
        </authorList>
    </citation>
    <scope>NUCLEOTIDE SEQUENCE</scope>
    <source>
        <tissue evidence="1">Potato root galls</tissue>
    </source>
</reference>
<dbReference type="Gene3D" id="1.20.1270.60">
    <property type="entry name" value="Arfaptin homology (AH) domain/BAR domain"/>
    <property type="match status" value="1"/>
</dbReference>
<sequence length="173" mass="19807">ADIVTRERKVGNKCNEFIDSLTALAAHESNKSLRRALADVAEAFRSIEVDRIRSLQHMERIVVKRLDDFRGTIKKHKDVLNRRNSSADRLKTANRAVEKLTSKPQRDDVKIVQAKQQLLSSQVELERDEETLAKGTVQMEISRINLVQVTNVFICNDFRYLPAQDSLARYANS</sequence>
<accession>A0A0H5QY87</accession>
<evidence type="ECO:0000313" key="1">
    <source>
        <dbReference type="EMBL" id="CRZ00549.1"/>
    </source>
</evidence>
<dbReference type="SUPFAM" id="SSF103657">
    <property type="entry name" value="BAR/IMD domain-like"/>
    <property type="match status" value="1"/>
</dbReference>
<protein>
    <submittedName>
        <fullName evidence="1">Uncharacterized protein</fullName>
    </submittedName>
</protein>
<proteinExistence type="predicted"/>
<organism evidence="1">
    <name type="scientific">Spongospora subterranea</name>
    <dbReference type="NCBI Taxonomy" id="70186"/>
    <lineage>
        <taxon>Eukaryota</taxon>
        <taxon>Sar</taxon>
        <taxon>Rhizaria</taxon>
        <taxon>Endomyxa</taxon>
        <taxon>Phytomyxea</taxon>
        <taxon>Plasmodiophorida</taxon>
        <taxon>Plasmodiophoridae</taxon>
        <taxon>Spongospora</taxon>
    </lineage>
</organism>
<feature type="non-terminal residue" evidence="1">
    <location>
        <position position="173"/>
    </location>
</feature>